<evidence type="ECO:0000256" key="1">
    <source>
        <dbReference type="ARBA" id="ARBA00023002"/>
    </source>
</evidence>
<evidence type="ECO:0000259" key="3">
    <source>
        <dbReference type="Pfam" id="PF02826"/>
    </source>
</evidence>
<accession>A0A7J5C3Q8</accession>
<keyword evidence="1" id="KW-0560">Oxidoreductase</keyword>
<evidence type="ECO:0000313" key="4">
    <source>
        <dbReference type="EMBL" id="KAB1662409.1"/>
    </source>
</evidence>
<feature type="domain" description="D-isomer specific 2-hydroxyacid dehydrogenase NAD-binding" evidence="3">
    <location>
        <begin position="103"/>
        <end position="276"/>
    </location>
</feature>
<organism evidence="4 5">
    <name type="scientific">Pseudoclavibacter chungangensis</name>
    <dbReference type="NCBI Taxonomy" id="587635"/>
    <lineage>
        <taxon>Bacteria</taxon>
        <taxon>Bacillati</taxon>
        <taxon>Actinomycetota</taxon>
        <taxon>Actinomycetes</taxon>
        <taxon>Micrococcales</taxon>
        <taxon>Microbacteriaceae</taxon>
        <taxon>Pseudoclavibacter</taxon>
    </lineage>
</organism>
<dbReference type="Gene3D" id="3.40.50.720">
    <property type="entry name" value="NAD(P)-binding Rossmann-like Domain"/>
    <property type="match status" value="2"/>
</dbReference>
<keyword evidence="2" id="KW-0520">NAD</keyword>
<dbReference type="Proteomes" id="UP000467240">
    <property type="component" value="Unassembled WGS sequence"/>
</dbReference>
<keyword evidence="5" id="KW-1185">Reference proteome</keyword>
<dbReference type="PANTHER" id="PTHR10996">
    <property type="entry name" value="2-HYDROXYACID DEHYDROGENASE-RELATED"/>
    <property type="match status" value="1"/>
</dbReference>
<dbReference type="GO" id="GO:0051287">
    <property type="term" value="F:NAD binding"/>
    <property type="evidence" value="ECO:0007669"/>
    <property type="project" value="InterPro"/>
</dbReference>
<reference evidence="4 5" key="1">
    <citation type="submission" date="2019-09" db="EMBL/GenBank/DDBJ databases">
        <title>Phylogeny of genus Pseudoclavibacter and closely related genus.</title>
        <authorList>
            <person name="Li Y."/>
        </authorList>
    </citation>
    <scope>NUCLEOTIDE SEQUENCE [LARGE SCALE GENOMIC DNA]</scope>
    <source>
        <strain evidence="4 5">DSM 23821</strain>
    </source>
</reference>
<gene>
    <name evidence="4" type="ORF">F8O01_00195</name>
</gene>
<dbReference type="GO" id="GO:0016618">
    <property type="term" value="F:hydroxypyruvate reductase [NAD(P)H] activity"/>
    <property type="evidence" value="ECO:0007669"/>
    <property type="project" value="TreeGrafter"/>
</dbReference>
<dbReference type="GO" id="GO:0005829">
    <property type="term" value="C:cytosol"/>
    <property type="evidence" value="ECO:0007669"/>
    <property type="project" value="TreeGrafter"/>
</dbReference>
<sequence length="310" mass="33201">MPTDQDLVVSVPTTEQLERLDPPAGVRVIEWDLQGPAPESRIDLVVLPYMSALDVLDRLDGVETRLVQSPSIGYDGYAERLPAGHVLANAAGVHEASTAELAVGMVIASQRRIPLHVRNQERGVWGTGLGLSRSLADQRVLVLGYGGVGRAIADRLAPFETDVTVVASRARDVDGRHVHGIDELPALLPETDVVIVVVPLSDATRHLVDDTFLTALPDGALVVNAARGPVADTDALVDHVRRGRIRLALDVTDPEPLPEGHPLWALDDVLITPHVGGASTAMQPRLRALVLEQIDRLVRDEAPVNVVLGG</sequence>
<dbReference type="Pfam" id="PF02826">
    <property type="entry name" value="2-Hacid_dh_C"/>
    <property type="match status" value="1"/>
</dbReference>
<dbReference type="OrthoDB" id="4324715at2"/>
<dbReference type="PANTHER" id="PTHR10996:SF178">
    <property type="entry name" value="2-HYDROXYACID DEHYDROGENASE YGL185C-RELATED"/>
    <property type="match status" value="1"/>
</dbReference>
<comment type="caution">
    <text evidence="4">The sequence shown here is derived from an EMBL/GenBank/DDBJ whole genome shotgun (WGS) entry which is preliminary data.</text>
</comment>
<protein>
    <submittedName>
        <fullName evidence="4">2-hydroxyacid dehydrogenase</fullName>
    </submittedName>
</protein>
<dbReference type="GO" id="GO:0030267">
    <property type="term" value="F:glyoxylate reductase (NADPH) activity"/>
    <property type="evidence" value="ECO:0007669"/>
    <property type="project" value="TreeGrafter"/>
</dbReference>
<dbReference type="SUPFAM" id="SSF51735">
    <property type="entry name" value="NAD(P)-binding Rossmann-fold domains"/>
    <property type="match status" value="1"/>
</dbReference>
<proteinExistence type="predicted"/>
<evidence type="ECO:0000313" key="5">
    <source>
        <dbReference type="Proteomes" id="UP000467240"/>
    </source>
</evidence>
<dbReference type="InterPro" id="IPR050223">
    <property type="entry name" value="D-isomer_2-hydroxyacid_DH"/>
</dbReference>
<dbReference type="AlphaFoldDB" id="A0A7J5C3Q8"/>
<name>A0A7J5C3Q8_9MICO</name>
<dbReference type="EMBL" id="WBJZ01000001">
    <property type="protein sequence ID" value="KAB1662409.1"/>
    <property type="molecule type" value="Genomic_DNA"/>
</dbReference>
<dbReference type="InterPro" id="IPR006140">
    <property type="entry name" value="D-isomer_DH_NAD-bd"/>
</dbReference>
<evidence type="ECO:0000256" key="2">
    <source>
        <dbReference type="ARBA" id="ARBA00023027"/>
    </source>
</evidence>
<dbReference type="InterPro" id="IPR036291">
    <property type="entry name" value="NAD(P)-bd_dom_sf"/>
</dbReference>
<dbReference type="CDD" id="cd12166">
    <property type="entry name" value="2-Hacid_dh_7"/>
    <property type="match status" value="1"/>
</dbReference>
<dbReference type="RefSeq" id="WP_158038841.1">
    <property type="nucleotide sequence ID" value="NZ_JACCFV010000001.1"/>
</dbReference>